<dbReference type="GO" id="GO:0008270">
    <property type="term" value="F:zinc ion binding"/>
    <property type="evidence" value="ECO:0007669"/>
    <property type="project" value="InterPro"/>
</dbReference>
<comment type="cofactor">
    <cofactor evidence="1">
        <name>Ca(2+)</name>
        <dbReference type="ChEBI" id="CHEBI:29108"/>
    </cofactor>
</comment>
<proteinExistence type="inferred from homology"/>
<dbReference type="Gene3D" id="3.40.390.10">
    <property type="entry name" value="Collagenase (Catalytic Domain)"/>
    <property type="match status" value="1"/>
</dbReference>
<dbReference type="EMBL" id="VSRO01000017">
    <property type="protein sequence ID" value="TYK54781.1"/>
    <property type="molecule type" value="Genomic_DNA"/>
</dbReference>
<evidence type="ECO:0000256" key="9">
    <source>
        <dbReference type="ARBA" id="ARBA00022833"/>
    </source>
</evidence>
<dbReference type="PANTHER" id="PTHR10201:SF310">
    <property type="entry name" value="MMP-LIKE PROTEIN"/>
    <property type="match status" value="1"/>
</dbReference>
<evidence type="ECO:0000256" key="6">
    <source>
        <dbReference type="ARBA" id="ARBA00022723"/>
    </source>
</evidence>
<reference evidence="15 16" key="1">
    <citation type="submission" date="2019-08" db="EMBL/GenBank/DDBJ databases">
        <title>Subclass B2 metallo-beta lactamase from Pseudomonas synxantha.</title>
        <authorList>
            <person name="Poirel L."/>
            <person name="Palmieri M."/>
            <person name="Masseron A."/>
            <person name="Perreten V."/>
            <person name="Nordman P."/>
        </authorList>
    </citation>
    <scope>NUCLEOTIDE SEQUENCE [LARGE SCALE GENOMIC DNA]</scope>
    <source>
        <strain evidence="15 16">MCP106</strain>
    </source>
</reference>
<evidence type="ECO:0000313" key="16">
    <source>
        <dbReference type="Proteomes" id="UP000324029"/>
    </source>
</evidence>
<evidence type="ECO:0000256" key="2">
    <source>
        <dbReference type="ARBA" id="ARBA00004613"/>
    </source>
</evidence>
<dbReference type="Pfam" id="PF00413">
    <property type="entry name" value="Peptidase_M10"/>
    <property type="match status" value="1"/>
</dbReference>
<feature type="binding site" evidence="13">
    <location>
        <position position="200"/>
    </location>
    <ligand>
        <name>Zn(2+)</name>
        <dbReference type="ChEBI" id="CHEBI:29105"/>
        <note>catalytic</note>
    </ligand>
</feature>
<gene>
    <name evidence="15" type="ORF">FXO26_26180</name>
</gene>
<dbReference type="Gene3D" id="2.150.10.10">
    <property type="entry name" value="Serralysin-like metalloprotease, C-terminal"/>
    <property type="match status" value="1"/>
</dbReference>
<comment type="subcellular location">
    <subcellularLocation>
        <location evidence="2">Secreted</location>
    </subcellularLocation>
</comment>
<keyword evidence="4" id="KW-0964">Secreted</keyword>
<comment type="similarity">
    <text evidence="3">Belongs to the peptidase M10B family.</text>
</comment>
<dbReference type="GO" id="GO:0006508">
    <property type="term" value="P:proteolysis"/>
    <property type="evidence" value="ECO:0007669"/>
    <property type="project" value="UniProtKB-KW"/>
</dbReference>
<dbReference type="GO" id="GO:0004222">
    <property type="term" value="F:metalloendopeptidase activity"/>
    <property type="evidence" value="ECO:0007669"/>
    <property type="project" value="InterPro"/>
</dbReference>
<dbReference type="Proteomes" id="UP000324029">
    <property type="component" value="Unassembled WGS sequence"/>
</dbReference>
<dbReference type="InterPro" id="IPR001818">
    <property type="entry name" value="Pept_M10_metallopeptidase"/>
</dbReference>
<evidence type="ECO:0000256" key="1">
    <source>
        <dbReference type="ARBA" id="ARBA00001913"/>
    </source>
</evidence>
<feature type="binding site" evidence="13">
    <location>
        <position position="206"/>
    </location>
    <ligand>
        <name>Zn(2+)</name>
        <dbReference type="ChEBI" id="CHEBI:29105"/>
        <note>catalytic</note>
    </ligand>
</feature>
<dbReference type="SMART" id="SM00235">
    <property type="entry name" value="ZnMc"/>
    <property type="match status" value="1"/>
</dbReference>
<dbReference type="GO" id="GO:0005509">
    <property type="term" value="F:calcium ion binding"/>
    <property type="evidence" value="ECO:0007669"/>
    <property type="project" value="InterPro"/>
</dbReference>
<feature type="active site" evidence="12">
    <location>
        <position position="197"/>
    </location>
</feature>
<dbReference type="AlphaFoldDB" id="A0A5D3G2I5"/>
<dbReference type="Pfam" id="PF08548">
    <property type="entry name" value="Peptidase_M10_C"/>
    <property type="match status" value="1"/>
</dbReference>
<dbReference type="NCBIfam" id="NF035945">
    <property type="entry name" value="Zn_serralysin"/>
    <property type="match status" value="1"/>
</dbReference>
<dbReference type="InterPro" id="IPR016294">
    <property type="entry name" value="Pept_M10B"/>
</dbReference>
<evidence type="ECO:0000256" key="8">
    <source>
        <dbReference type="ARBA" id="ARBA00022801"/>
    </source>
</evidence>
<keyword evidence="10" id="KW-0106">Calcium</keyword>
<evidence type="ECO:0000256" key="13">
    <source>
        <dbReference type="PIRSR" id="PIRSR001205-2"/>
    </source>
</evidence>
<evidence type="ECO:0000259" key="14">
    <source>
        <dbReference type="SMART" id="SM00235"/>
    </source>
</evidence>
<reference evidence="15 16" key="2">
    <citation type="submission" date="2019-08" db="EMBL/GenBank/DDBJ databases">
        <authorList>
            <person name="Brilhante M."/>
            <person name="Perreten V."/>
        </authorList>
    </citation>
    <scope>NUCLEOTIDE SEQUENCE [LARGE SCALE GENOMIC DNA]</scope>
    <source>
        <strain evidence="15 16">MCP106</strain>
    </source>
</reference>
<keyword evidence="6 13" id="KW-0479">Metal-binding</keyword>
<keyword evidence="11 15" id="KW-0482">Metalloprotease</keyword>
<dbReference type="PANTHER" id="PTHR10201">
    <property type="entry name" value="MATRIX METALLOPROTEINASE"/>
    <property type="match status" value="1"/>
</dbReference>
<dbReference type="InterPro" id="IPR018511">
    <property type="entry name" value="Hemolysin-typ_Ca-bd_CS"/>
</dbReference>
<dbReference type="PROSITE" id="PS00330">
    <property type="entry name" value="HEMOLYSIN_CALCIUM"/>
    <property type="match status" value="1"/>
</dbReference>
<accession>A0A5D3G2I5</accession>
<keyword evidence="7" id="KW-0677">Repeat</keyword>
<name>A0A5D3G2I5_9PSED</name>
<evidence type="ECO:0000256" key="7">
    <source>
        <dbReference type="ARBA" id="ARBA00022737"/>
    </source>
</evidence>
<dbReference type="SUPFAM" id="SSF55486">
    <property type="entry name" value="Metalloproteases ('zincins'), catalytic domain"/>
    <property type="match status" value="1"/>
</dbReference>
<keyword evidence="8" id="KW-0378">Hydrolase</keyword>
<evidence type="ECO:0000256" key="4">
    <source>
        <dbReference type="ARBA" id="ARBA00022525"/>
    </source>
</evidence>
<keyword evidence="9 13" id="KW-0862">Zinc</keyword>
<evidence type="ECO:0000256" key="10">
    <source>
        <dbReference type="ARBA" id="ARBA00022837"/>
    </source>
</evidence>
<dbReference type="InterPro" id="IPR001343">
    <property type="entry name" value="Hemolysn_Ca-bd"/>
</dbReference>
<dbReference type="GO" id="GO:0030574">
    <property type="term" value="P:collagen catabolic process"/>
    <property type="evidence" value="ECO:0007669"/>
    <property type="project" value="TreeGrafter"/>
</dbReference>
<dbReference type="InterPro" id="IPR011049">
    <property type="entry name" value="Serralysin-like_metalloprot_C"/>
</dbReference>
<dbReference type="InterPro" id="IPR006026">
    <property type="entry name" value="Peptidase_Metallo"/>
</dbReference>
<keyword evidence="5 15" id="KW-0645">Protease</keyword>
<dbReference type="CDD" id="cd04277">
    <property type="entry name" value="ZnMc_serralysin_like"/>
    <property type="match status" value="1"/>
</dbReference>
<dbReference type="PRINTS" id="PR00313">
    <property type="entry name" value="CABNDNGRPT"/>
</dbReference>
<dbReference type="SUPFAM" id="SSF51120">
    <property type="entry name" value="beta-Roll"/>
    <property type="match status" value="1"/>
</dbReference>
<evidence type="ECO:0000256" key="3">
    <source>
        <dbReference type="ARBA" id="ARBA00009490"/>
    </source>
</evidence>
<evidence type="ECO:0000256" key="11">
    <source>
        <dbReference type="ARBA" id="ARBA00023049"/>
    </source>
</evidence>
<sequence>MDTKECTRMTILAKNLVSPLTTSAQLRTSDDYQALYNFSHTYDRGGFNSSQGKPSYTIAQAADEITRGGYYWGDNDHNGKYNFTYSFLTSESQAYASENVSGFSAFNAQQRSQAALSFQSWSDVANISFIESRSGGDAHISLGNYSNDLQHGGARSAFAFYPNNSGNSDALFYTNQNYQENLTPANGNYGRQTLTHEIGHTLGLQHPGSYDASVGQPSYSDAKYAEDTHAYSVMSYWSESNTNQNFSKGGVEAYAAGPLIDDIAAIQKLYGANYSTRAGDTTYGFNSNTGRDFLTATSDADKLVFSVWDGGGKDTLDFSGFTQNQKINLTATSFSDVGGLVGNVSIAKGVTIENAFGGSGNDLIIGNQVANLIKGGAGNDLIYGGGGADQLWGGAGNDTFVYGASSDSTPRAADKIFDFTSGSDKIDLSGITKGAGLSFVNAFTGHAGDAVLNYASGTNLGTLAVDFSGHGVADFLVTTVGQAAVSDIVA</sequence>
<dbReference type="GO" id="GO:0005615">
    <property type="term" value="C:extracellular space"/>
    <property type="evidence" value="ECO:0007669"/>
    <property type="project" value="InterPro"/>
</dbReference>
<evidence type="ECO:0000256" key="5">
    <source>
        <dbReference type="ARBA" id="ARBA00022670"/>
    </source>
</evidence>
<evidence type="ECO:0000256" key="12">
    <source>
        <dbReference type="PIRSR" id="PIRSR001205-1"/>
    </source>
</evidence>
<dbReference type="GO" id="GO:0030198">
    <property type="term" value="P:extracellular matrix organization"/>
    <property type="evidence" value="ECO:0007669"/>
    <property type="project" value="TreeGrafter"/>
</dbReference>
<comment type="caution">
    <text evidence="15">The sequence shown here is derived from an EMBL/GenBank/DDBJ whole genome shotgun (WGS) entry which is preliminary data.</text>
</comment>
<dbReference type="InterPro" id="IPR013858">
    <property type="entry name" value="Peptidase_M10B_C"/>
</dbReference>
<dbReference type="InterPro" id="IPR024079">
    <property type="entry name" value="MetalloPept_cat_dom_sf"/>
</dbReference>
<dbReference type="PIRSF" id="PIRSF001205">
    <property type="entry name" value="Peptidase_M10B"/>
    <property type="match status" value="1"/>
</dbReference>
<feature type="domain" description="Peptidase metallopeptidase" evidence="14">
    <location>
        <begin position="68"/>
        <end position="248"/>
    </location>
</feature>
<feature type="binding site" evidence="13">
    <location>
        <position position="196"/>
    </location>
    <ligand>
        <name>Zn(2+)</name>
        <dbReference type="ChEBI" id="CHEBI:29105"/>
        <note>catalytic</note>
    </ligand>
</feature>
<dbReference type="Pfam" id="PF00353">
    <property type="entry name" value="HemolysinCabind"/>
    <property type="match status" value="1"/>
</dbReference>
<evidence type="ECO:0000313" key="15">
    <source>
        <dbReference type="EMBL" id="TYK54781.1"/>
    </source>
</evidence>
<protein>
    <submittedName>
        <fullName evidence="15">Matrixin family metalloprotease</fullName>
    </submittedName>
</protein>
<dbReference type="InterPro" id="IPR034033">
    <property type="entry name" value="Serralysin-like"/>
</dbReference>
<comment type="cofactor">
    <cofactor evidence="13">
        <name>Zn(2+)</name>
        <dbReference type="ChEBI" id="CHEBI:29105"/>
    </cofactor>
    <text evidence="13">Binds 1 zinc ion per subunit.</text>
</comment>
<organism evidence="15 16">
    <name type="scientific">Pseudomonas synxantha</name>
    <dbReference type="NCBI Taxonomy" id="47883"/>
    <lineage>
        <taxon>Bacteria</taxon>
        <taxon>Pseudomonadati</taxon>
        <taxon>Pseudomonadota</taxon>
        <taxon>Gammaproteobacteria</taxon>
        <taxon>Pseudomonadales</taxon>
        <taxon>Pseudomonadaceae</taxon>
        <taxon>Pseudomonas</taxon>
    </lineage>
</organism>
<dbReference type="GO" id="GO:0031012">
    <property type="term" value="C:extracellular matrix"/>
    <property type="evidence" value="ECO:0007669"/>
    <property type="project" value="InterPro"/>
</dbReference>